<accession>A0A160DVD5</accession>
<feature type="transmembrane region" description="Helical" evidence="1">
    <location>
        <begin position="330"/>
        <end position="353"/>
    </location>
</feature>
<feature type="transmembrane region" description="Helical" evidence="1">
    <location>
        <begin position="116"/>
        <end position="132"/>
    </location>
</feature>
<keyword evidence="3" id="KW-1185">Reference proteome</keyword>
<dbReference type="EMBL" id="CP015249">
    <property type="protein sequence ID" value="ANB18120.1"/>
    <property type="molecule type" value="Genomic_DNA"/>
</dbReference>
<gene>
    <name evidence="2" type="ORF">I596_2101</name>
</gene>
<organism evidence="2 3">
    <name type="scientific">Dokdonella koreensis DS-123</name>
    <dbReference type="NCBI Taxonomy" id="1300342"/>
    <lineage>
        <taxon>Bacteria</taxon>
        <taxon>Pseudomonadati</taxon>
        <taxon>Pseudomonadota</taxon>
        <taxon>Gammaproteobacteria</taxon>
        <taxon>Lysobacterales</taxon>
        <taxon>Rhodanobacteraceae</taxon>
        <taxon>Dokdonella</taxon>
    </lineage>
</organism>
<dbReference type="KEGG" id="dko:I596_2101"/>
<feature type="transmembrane region" description="Helical" evidence="1">
    <location>
        <begin position="391"/>
        <end position="411"/>
    </location>
</feature>
<feature type="transmembrane region" description="Helical" evidence="1">
    <location>
        <begin position="85"/>
        <end position="104"/>
    </location>
</feature>
<proteinExistence type="predicted"/>
<dbReference type="STRING" id="1300342.I596_2101"/>
<evidence type="ECO:0000313" key="3">
    <source>
        <dbReference type="Proteomes" id="UP000076830"/>
    </source>
</evidence>
<keyword evidence="1" id="KW-0472">Membrane</keyword>
<dbReference type="Proteomes" id="UP000076830">
    <property type="component" value="Chromosome"/>
</dbReference>
<evidence type="ECO:0000313" key="2">
    <source>
        <dbReference type="EMBL" id="ANB18120.1"/>
    </source>
</evidence>
<dbReference type="PATRIC" id="fig|1300342.3.peg.2053"/>
<dbReference type="RefSeq" id="WP_067647098.1">
    <property type="nucleotide sequence ID" value="NZ_CP015249.1"/>
</dbReference>
<dbReference type="OrthoDB" id="5950835at2"/>
<feature type="transmembrane region" description="Helical" evidence="1">
    <location>
        <begin position="365"/>
        <end position="385"/>
    </location>
</feature>
<keyword evidence="1" id="KW-0812">Transmembrane</keyword>
<dbReference type="AlphaFoldDB" id="A0A160DVD5"/>
<keyword evidence="1" id="KW-1133">Transmembrane helix</keyword>
<feature type="transmembrane region" description="Helical" evidence="1">
    <location>
        <begin position="242"/>
        <end position="261"/>
    </location>
</feature>
<feature type="transmembrane region" description="Helical" evidence="1">
    <location>
        <begin position="206"/>
        <end position="230"/>
    </location>
</feature>
<feature type="transmembrane region" description="Helical" evidence="1">
    <location>
        <begin position="144"/>
        <end position="161"/>
    </location>
</feature>
<evidence type="ECO:0000256" key="1">
    <source>
        <dbReference type="SAM" id="Phobius"/>
    </source>
</evidence>
<reference evidence="2 3" key="1">
    <citation type="submission" date="2016-04" db="EMBL/GenBank/DDBJ databases">
        <title>Complete genome sequence of Dokdonella koreensis DS-123T.</title>
        <authorList>
            <person name="Kim J.F."/>
            <person name="Lee H."/>
            <person name="Kwak M.-J."/>
        </authorList>
    </citation>
    <scope>NUCLEOTIDE SEQUENCE [LARGE SCALE GENOMIC DNA]</scope>
    <source>
        <strain evidence="2 3">DS-123</strain>
    </source>
</reference>
<feature type="transmembrane region" description="Helical" evidence="1">
    <location>
        <begin position="173"/>
        <end position="200"/>
    </location>
</feature>
<feature type="transmembrane region" description="Helical" evidence="1">
    <location>
        <begin position="297"/>
        <end position="318"/>
    </location>
</feature>
<protein>
    <submittedName>
        <fullName evidence="2">Membrane protein</fullName>
    </submittedName>
</protein>
<sequence>MVPVRSPLGRPAIACLAAAAAYLVAGAAAMLVLAPRTPYADQWRLYAKLLEQPFLAGVVSADNGHREVLPNLVRWITLHGLDGQAAAAIVLGLVLALAAAGIWLRSIAGARIDAGRRAAAALIAVLGLFWLGNERALAHDHESVRVYLIVLCLFGALVQVARPQPTLRATVAATLLALLATLSFGSGIASFAALAVVLALGRARSAAWVVLLAGLATALALYLGGATASVTGTLVIDPAAQAIVLLRWLATPFVYVLWPLVDPAVAGQLPGGVTARAATAIAVAFTNLFGPVQTSPLPQALVGAAGGLALLAASWRAWRAPADTDPARRVALGIAWFGLAVGGLVAISRTGYFIQFPDQVHAPRYLPWSSLFWAGLLVAAVLRPGGRLRPAAVLAVALLVLPSTFWMVLLARSMQVRAEQVATAAAVGVLPPDLALGETVADELAAALPLLADRGIAMYAWPEVRCLGKPVQAGAVRPVAVRELHVETTGNRLGQPGLRITYREDEDGAAGRRMILDAGGTLRGLALPDPAAGPGRWHGWVTDAGANGEGFSPLIVQAIGEPLCEP</sequence>
<feature type="transmembrane region" description="Helical" evidence="1">
    <location>
        <begin position="12"/>
        <end position="34"/>
    </location>
</feature>
<name>A0A160DVD5_9GAMM</name>